<feature type="non-terminal residue" evidence="1">
    <location>
        <position position="111"/>
    </location>
</feature>
<name>A0A7J6SP66_PEROL</name>
<gene>
    <name evidence="1" type="ORF">FOZ63_014518</name>
</gene>
<evidence type="ECO:0000313" key="2">
    <source>
        <dbReference type="Proteomes" id="UP000553632"/>
    </source>
</evidence>
<evidence type="ECO:0000313" key="1">
    <source>
        <dbReference type="EMBL" id="KAF4734527.1"/>
    </source>
</evidence>
<organism evidence="1 2">
    <name type="scientific">Perkinsus olseni</name>
    <name type="common">Perkinsus atlanticus</name>
    <dbReference type="NCBI Taxonomy" id="32597"/>
    <lineage>
        <taxon>Eukaryota</taxon>
        <taxon>Sar</taxon>
        <taxon>Alveolata</taxon>
        <taxon>Perkinsozoa</taxon>
        <taxon>Perkinsea</taxon>
        <taxon>Perkinsida</taxon>
        <taxon>Perkinsidae</taxon>
        <taxon>Perkinsus</taxon>
    </lineage>
</organism>
<feature type="non-terminal residue" evidence="1">
    <location>
        <position position="1"/>
    </location>
</feature>
<dbReference type="EMBL" id="JABANO010016826">
    <property type="protein sequence ID" value="KAF4734527.1"/>
    <property type="molecule type" value="Genomic_DNA"/>
</dbReference>
<sequence length="111" mass="11861">RREASSTVIDVAAAAADVAFVVGDNAVVDREQRYSLLLSEAAFPYVLRVSLRAISWTELCAGDGVFDIVPLLSSRLSASIALSKALPPPPRGLPEFDMVPTTDHRPAAQIL</sequence>
<accession>A0A7J6SP66</accession>
<comment type="caution">
    <text evidence="1">The sequence shown here is derived from an EMBL/GenBank/DDBJ whole genome shotgun (WGS) entry which is preliminary data.</text>
</comment>
<dbReference type="AlphaFoldDB" id="A0A7J6SP66"/>
<proteinExistence type="predicted"/>
<dbReference type="Proteomes" id="UP000553632">
    <property type="component" value="Unassembled WGS sequence"/>
</dbReference>
<protein>
    <submittedName>
        <fullName evidence="1">Uncharacterized protein</fullName>
    </submittedName>
</protein>
<keyword evidence="2" id="KW-1185">Reference proteome</keyword>
<reference evidence="1 2" key="1">
    <citation type="submission" date="2020-04" db="EMBL/GenBank/DDBJ databases">
        <title>Perkinsus olseni comparative genomics.</title>
        <authorList>
            <person name="Bogema D.R."/>
        </authorList>
    </citation>
    <scope>NUCLEOTIDE SEQUENCE [LARGE SCALE GENOMIC DNA]</scope>
    <source>
        <strain evidence="1 2">ATCC PRA-207</strain>
    </source>
</reference>